<feature type="domain" description="Xylanase inhibitor C-terminal" evidence="2">
    <location>
        <begin position="142"/>
        <end position="197"/>
    </location>
</feature>
<name>A0AAP0NWJ9_9MAGN</name>
<evidence type="ECO:0008006" key="6">
    <source>
        <dbReference type="Google" id="ProtNLM"/>
    </source>
</evidence>
<dbReference type="GO" id="GO:0006508">
    <property type="term" value="P:proteolysis"/>
    <property type="evidence" value="ECO:0007669"/>
    <property type="project" value="InterPro"/>
</dbReference>
<dbReference type="EMBL" id="JBBNAG010000007">
    <property type="protein sequence ID" value="KAK9118991.1"/>
    <property type="molecule type" value="Genomic_DNA"/>
</dbReference>
<sequence length="253" mass="26680">MRQNVERQFEGIERGSFYFINPIYQPSLSTSFSSISCDTPQCCSLDIFACRNNSCLYQVSFGDDSYTFGDGSFTVGDCISETLTFNDAASVDNIAIGCGHNIEGLSVGAAGVYKGVTTSQLDELAAETAAAMTASHPDYASLAWVGVGGEVVPVAEAAVGSGGGGVIVDLGTAVTRLETAVYEAVRDRFRRVLGVAGGGRGSVVRHVLRSESAGEREPADVGLAFRWGKSVKLPARNYLVLKVPAINMSIILK</sequence>
<dbReference type="InterPro" id="IPR032861">
    <property type="entry name" value="TAXi_N"/>
</dbReference>
<dbReference type="Pfam" id="PF14543">
    <property type="entry name" value="TAXi_N"/>
    <property type="match status" value="1"/>
</dbReference>
<evidence type="ECO:0000259" key="3">
    <source>
        <dbReference type="Pfam" id="PF14543"/>
    </source>
</evidence>
<accession>A0AAP0NWJ9</accession>
<keyword evidence="5" id="KW-1185">Reference proteome</keyword>
<protein>
    <recommendedName>
        <fullName evidence="6">Peptidase A1 domain-containing protein</fullName>
    </recommendedName>
</protein>
<dbReference type="Proteomes" id="UP001419268">
    <property type="component" value="Unassembled WGS sequence"/>
</dbReference>
<evidence type="ECO:0000259" key="2">
    <source>
        <dbReference type="Pfam" id="PF14541"/>
    </source>
</evidence>
<dbReference type="InterPro" id="IPR001461">
    <property type="entry name" value="Aspartic_peptidase_A1"/>
</dbReference>
<dbReference type="AlphaFoldDB" id="A0AAP0NWJ9"/>
<evidence type="ECO:0000313" key="4">
    <source>
        <dbReference type="EMBL" id="KAK9118991.1"/>
    </source>
</evidence>
<dbReference type="Pfam" id="PF14541">
    <property type="entry name" value="TAXi_C"/>
    <property type="match status" value="1"/>
</dbReference>
<evidence type="ECO:0000256" key="1">
    <source>
        <dbReference type="ARBA" id="ARBA00007447"/>
    </source>
</evidence>
<comment type="similarity">
    <text evidence="1">Belongs to the peptidase A1 family.</text>
</comment>
<dbReference type="GO" id="GO:0004190">
    <property type="term" value="F:aspartic-type endopeptidase activity"/>
    <property type="evidence" value="ECO:0007669"/>
    <property type="project" value="InterPro"/>
</dbReference>
<feature type="domain" description="Xylanase inhibitor N-terminal" evidence="3">
    <location>
        <begin position="21"/>
        <end position="112"/>
    </location>
</feature>
<organism evidence="4 5">
    <name type="scientific">Stephania cephalantha</name>
    <dbReference type="NCBI Taxonomy" id="152367"/>
    <lineage>
        <taxon>Eukaryota</taxon>
        <taxon>Viridiplantae</taxon>
        <taxon>Streptophyta</taxon>
        <taxon>Embryophyta</taxon>
        <taxon>Tracheophyta</taxon>
        <taxon>Spermatophyta</taxon>
        <taxon>Magnoliopsida</taxon>
        <taxon>Ranunculales</taxon>
        <taxon>Menispermaceae</taxon>
        <taxon>Menispermoideae</taxon>
        <taxon>Cissampelideae</taxon>
        <taxon>Stephania</taxon>
    </lineage>
</organism>
<comment type="caution">
    <text evidence="4">The sequence shown here is derived from an EMBL/GenBank/DDBJ whole genome shotgun (WGS) entry which is preliminary data.</text>
</comment>
<dbReference type="InterPro" id="IPR021109">
    <property type="entry name" value="Peptidase_aspartic_dom_sf"/>
</dbReference>
<dbReference type="PANTHER" id="PTHR13683">
    <property type="entry name" value="ASPARTYL PROTEASES"/>
    <property type="match status" value="1"/>
</dbReference>
<dbReference type="InterPro" id="IPR032799">
    <property type="entry name" value="TAXi_C"/>
</dbReference>
<proteinExistence type="inferred from homology"/>
<dbReference type="PANTHER" id="PTHR13683:SF775">
    <property type="entry name" value="EUKARYOTIC ASPARTYL PROTEASE FAMILY PROTEIN"/>
    <property type="match status" value="1"/>
</dbReference>
<dbReference type="Gene3D" id="2.40.70.10">
    <property type="entry name" value="Acid Proteases"/>
    <property type="match status" value="2"/>
</dbReference>
<reference evidence="4 5" key="1">
    <citation type="submission" date="2024-01" db="EMBL/GenBank/DDBJ databases">
        <title>Genome assemblies of Stephania.</title>
        <authorList>
            <person name="Yang L."/>
        </authorList>
    </citation>
    <scope>NUCLEOTIDE SEQUENCE [LARGE SCALE GENOMIC DNA]</scope>
    <source>
        <strain evidence="4">JXDWG</strain>
        <tissue evidence="4">Leaf</tissue>
    </source>
</reference>
<dbReference type="SUPFAM" id="SSF50630">
    <property type="entry name" value="Acid proteases"/>
    <property type="match status" value="1"/>
</dbReference>
<evidence type="ECO:0000313" key="5">
    <source>
        <dbReference type="Proteomes" id="UP001419268"/>
    </source>
</evidence>
<gene>
    <name evidence="4" type="ORF">Scep_017084</name>
</gene>